<dbReference type="Proteomes" id="UP000515514">
    <property type="component" value="Chromosome"/>
</dbReference>
<dbReference type="AlphaFoldDB" id="A0A7G8PR23"/>
<dbReference type="KEGG" id="alti:ALE3EI_0199"/>
<evidence type="ECO:0000313" key="1">
    <source>
        <dbReference type="EMBL" id="QNJ96789.1"/>
    </source>
</evidence>
<name>A0A7G8PR23_9FLAO</name>
<evidence type="ECO:0008006" key="3">
    <source>
        <dbReference type="Google" id="ProtNLM"/>
    </source>
</evidence>
<keyword evidence="2" id="KW-1185">Reference proteome</keyword>
<gene>
    <name evidence="1" type="ORF">ALE3EI_0199</name>
</gene>
<dbReference type="EMBL" id="CP052909">
    <property type="protein sequence ID" value="QNJ96789.1"/>
    <property type="molecule type" value="Genomic_DNA"/>
</dbReference>
<dbReference type="NCBIfam" id="NF033487">
    <property type="entry name" value="Lacal_2735_fam"/>
    <property type="match status" value="1"/>
</dbReference>
<protein>
    <recommendedName>
        <fullName evidence="3">Lacal_2735 family protein</fullName>
    </recommendedName>
</protein>
<evidence type="ECO:0000313" key="2">
    <source>
        <dbReference type="Proteomes" id="UP000515514"/>
    </source>
</evidence>
<proteinExistence type="predicted"/>
<dbReference type="InterPro" id="IPR045493">
    <property type="entry name" value="DUF6435"/>
</dbReference>
<sequence length="60" mass="7316">MYTWFKKQTQLEKLKKRYTALMRKSYNTALYNSEKSDRIHHEADEVYKKIQMLTLKSGDK</sequence>
<accession>A0A7G8PR23</accession>
<reference evidence="1 2" key="1">
    <citation type="submission" date="2020-04" db="EMBL/GenBank/DDBJ databases">
        <title>Genome sequence of Altibacter aquimarinus strain ALE3EI.</title>
        <authorList>
            <person name="Oh H.-M."/>
            <person name="Jang D."/>
        </authorList>
    </citation>
    <scope>NUCLEOTIDE SEQUENCE [LARGE SCALE GENOMIC DNA]</scope>
    <source>
        <strain evidence="1 2">ALE3EI</strain>
    </source>
</reference>
<dbReference type="RefSeq" id="WP_186989952.1">
    <property type="nucleotide sequence ID" value="NZ_CP052909.1"/>
</dbReference>
<organism evidence="1 2">
    <name type="scientific">Constantimarinum furrinae</name>
    <dbReference type="NCBI Taxonomy" id="2562285"/>
    <lineage>
        <taxon>Bacteria</taxon>
        <taxon>Pseudomonadati</taxon>
        <taxon>Bacteroidota</taxon>
        <taxon>Flavobacteriia</taxon>
        <taxon>Flavobacteriales</taxon>
        <taxon>Flavobacteriaceae</taxon>
        <taxon>Altibacter/Constantimarinum group</taxon>
        <taxon>Constantimarinum</taxon>
    </lineage>
</organism>